<dbReference type="PANTHER" id="PTHR45036:SF1">
    <property type="entry name" value="METHYLTRANSFERASE LIKE 7A"/>
    <property type="match status" value="1"/>
</dbReference>
<dbReference type="InterPro" id="IPR029063">
    <property type="entry name" value="SAM-dependent_MTases_sf"/>
</dbReference>
<evidence type="ECO:0000313" key="3">
    <source>
        <dbReference type="Proteomes" id="UP000248961"/>
    </source>
</evidence>
<dbReference type="OrthoDB" id="540004at2759"/>
<dbReference type="Gene3D" id="3.40.50.150">
    <property type="entry name" value="Vaccinia Virus protein VP39"/>
    <property type="match status" value="1"/>
</dbReference>
<dbReference type="EMBL" id="KZ824277">
    <property type="protein sequence ID" value="RAL13916.1"/>
    <property type="molecule type" value="Genomic_DNA"/>
</dbReference>
<name>A0A395I2I3_ASPHC</name>
<feature type="domain" description="Methyltransferase type 11" evidence="1">
    <location>
        <begin position="97"/>
        <end position="204"/>
    </location>
</feature>
<dbReference type="GO" id="GO:0032259">
    <property type="term" value="P:methylation"/>
    <property type="evidence" value="ECO:0007669"/>
    <property type="project" value="UniProtKB-KW"/>
</dbReference>
<dbReference type="GeneID" id="37201887"/>
<dbReference type="STRING" id="1450537.A0A395I2I3"/>
<dbReference type="InterPro" id="IPR013216">
    <property type="entry name" value="Methyltransf_11"/>
</dbReference>
<evidence type="ECO:0000259" key="1">
    <source>
        <dbReference type="Pfam" id="PF08241"/>
    </source>
</evidence>
<dbReference type="VEuPathDB" id="FungiDB:BO97DRAFT_433440"/>
<sequence length="283" mass="30968">MATAEPTTWQWIQGLLEPGQMLWMAIKSYLHVSFEAVFHEGRILAPLLDTQRLRDEAFGRFWVAFSKHPQQPQQPQRITGSADLIPPLLATAQGITLDLGPGTGTQIPHLRSPAITALYGIEPCHKLHPTLRARAVAEGLGEKYTIVGCSAAPHELVPALERVGIVSGGVDTILCVRVLCSVPELEDTVQGLYGLLKPGGRMIVVEHVVSSWGFGDRKGSVVARLLQGLYEVLGWRWFVGDCALTRDTERALRGAADRDGGWQSVELERYFEGCIMPLSLPGS</sequence>
<gene>
    <name evidence="2" type="ORF">BO97DRAFT_433440</name>
</gene>
<protein>
    <submittedName>
        <fullName evidence="2">Phospholipid methyltransferase</fullName>
    </submittedName>
</protein>
<reference evidence="2 3" key="1">
    <citation type="submission" date="2018-02" db="EMBL/GenBank/DDBJ databases">
        <title>The genomes of Aspergillus section Nigri reveals drivers in fungal speciation.</title>
        <authorList>
            <consortium name="DOE Joint Genome Institute"/>
            <person name="Vesth T.C."/>
            <person name="Nybo J."/>
            <person name="Theobald S."/>
            <person name="Brandl J."/>
            <person name="Frisvad J.C."/>
            <person name="Nielsen K.F."/>
            <person name="Lyhne E.K."/>
            <person name="Kogle M.E."/>
            <person name="Kuo A."/>
            <person name="Riley R."/>
            <person name="Clum A."/>
            <person name="Nolan M."/>
            <person name="Lipzen A."/>
            <person name="Salamov A."/>
            <person name="Henrissat B."/>
            <person name="Wiebenga A."/>
            <person name="De vries R.P."/>
            <person name="Grigoriev I.V."/>
            <person name="Mortensen U.H."/>
            <person name="Andersen M.R."/>
            <person name="Baker S.E."/>
        </authorList>
    </citation>
    <scope>NUCLEOTIDE SEQUENCE [LARGE SCALE GENOMIC DNA]</scope>
    <source>
        <strain evidence="2 3">CBS 101889</strain>
    </source>
</reference>
<evidence type="ECO:0000313" key="2">
    <source>
        <dbReference type="EMBL" id="RAL13916.1"/>
    </source>
</evidence>
<dbReference type="CDD" id="cd02440">
    <property type="entry name" value="AdoMet_MTases"/>
    <property type="match status" value="1"/>
</dbReference>
<keyword evidence="2" id="KW-0489">Methyltransferase</keyword>
<dbReference type="Proteomes" id="UP000248961">
    <property type="component" value="Unassembled WGS sequence"/>
</dbReference>
<keyword evidence="2" id="KW-0808">Transferase</keyword>
<dbReference type="PANTHER" id="PTHR45036">
    <property type="entry name" value="METHYLTRANSFERASE LIKE 7B"/>
    <property type="match status" value="1"/>
</dbReference>
<dbReference type="InterPro" id="IPR052356">
    <property type="entry name" value="Thiol_S-MT"/>
</dbReference>
<proteinExistence type="predicted"/>
<dbReference type="RefSeq" id="XP_025553070.1">
    <property type="nucleotide sequence ID" value="XM_025697598.1"/>
</dbReference>
<dbReference type="SUPFAM" id="SSF53335">
    <property type="entry name" value="S-adenosyl-L-methionine-dependent methyltransferases"/>
    <property type="match status" value="1"/>
</dbReference>
<dbReference type="GO" id="GO:0008757">
    <property type="term" value="F:S-adenosylmethionine-dependent methyltransferase activity"/>
    <property type="evidence" value="ECO:0007669"/>
    <property type="project" value="InterPro"/>
</dbReference>
<organism evidence="2 3">
    <name type="scientific">Aspergillus homomorphus (strain CBS 101889)</name>
    <dbReference type="NCBI Taxonomy" id="1450537"/>
    <lineage>
        <taxon>Eukaryota</taxon>
        <taxon>Fungi</taxon>
        <taxon>Dikarya</taxon>
        <taxon>Ascomycota</taxon>
        <taxon>Pezizomycotina</taxon>
        <taxon>Eurotiomycetes</taxon>
        <taxon>Eurotiomycetidae</taxon>
        <taxon>Eurotiales</taxon>
        <taxon>Aspergillaceae</taxon>
        <taxon>Aspergillus</taxon>
        <taxon>Aspergillus subgen. Circumdati</taxon>
    </lineage>
</organism>
<accession>A0A395I2I3</accession>
<dbReference type="AlphaFoldDB" id="A0A395I2I3"/>
<keyword evidence="3" id="KW-1185">Reference proteome</keyword>
<dbReference type="Pfam" id="PF08241">
    <property type="entry name" value="Methyltransf_11"/>
    <property type="match status" value="1"/>
</dbReference>